<organism evidence="3">
    <name type="scientific">Onchocerca ochengi</name>
    <name type="common">Filarial nematode worm</name>
    <dbReference type="NCBI Taxonomy" id="42157"/>
    <lineage>
        <taxon>Eukaryota</taxon>
        <taxon>Metazoa</taxon>
        <taxon>Ecdysozoa</taxon>
        <taxon>Nematoda</taxon>
        <taxon>Chromadorea</taxon>
        <taxon>Rhabditida</taxon>
        <taxon>Spirurina</taxon>
        <taxon>Spiruromorpha</taxon>
        <taxon>Filarioidea</taxon>
        <taxon>Onchocercidae</taxon>
        <taxon>Onchocerca</taxon>
    </lineage>
</organism>
<dbReference type="OrthoDB" id="5871449at2759"/>
<reference evidence="1 2" key="2">
    <citation type="submission" date="2018-08" db="EMBL/GenBank/DDBJ databases">
        <authorList>
            <person name="Laetsch R D."/>
            <person name="Stevens L."/>
            <person name="Kumar S."/>
            <person name="Blaxter L. M."/>
        </authorList>
    </citation>
    <scope>NUCLEOTIDE SEQUENCE [LARGE SCALE GENOMIC DNA]</scope>
</reference>
<dbReference type="EMBL" id="UYRW01009149">
    <property type="protein sequence ID" value="VDM97515.1"/>
    <property type="molecule type" value="Genomic_DNA"/>
</dbReference>
<dbReference type="Proteomes" id="UP000271087">
    <property type="component" value="Unassembled WGS sequence"/>
</dbReference>
<keyword evidence="2" id="KW-1185">Reference proteome</keyword>
<dbReference type="AlphaFoldDB" id="A0A182EUU5"/>
<evidence type="ECO:0000313" key="3">
    <source>
        <dbReference type="WBParaSite" id="nOo.2.0.1.t11929-RA"/>
    </source>
</evidence>
<proteinExistence type="predicted"/>
<reference evidence="3" key="1">
    <citation type="submission" date="2016-06" db="UniProtKB">
        <authorList>
            <consortium name="WormBaseParasite"/>
        </authorList>
    </citation>
    <scope>IDENTIFICATION</scope>
</reference>
<sequence>MSMQYKLHNIVEEEGDDNNVTFRLYGTNILVKQALPNTSDNTATVIIGHKSPDGSSSNIIASVVLSKKSSKSSSKINDGDQIQASYFARSEI</sequence>
<dbReference type="WBParaSite" id="nOo.2.0.1.t11929-RA">
    <property type="protein sequence ID" value="nOo.2.0.1.t11929-RA"/>
    <property type="gene ID" value="nOo.2.0.1.g11929"/>
</dbReference>
<gene>
    <name evidence="1" type="ORF">NOO_LOCUS11929</name>
</gene>
<evidence type="ECO:0000313" key="1">
    <source>
        <dbReference type="EMBL" id="VDM97515.1"/>
    </source>
</evidence>
<accession>A0A182EUU5</accession>
<evidence type="ECO:0000313" key="2">
    <source>
        <dbReference type="Proteomes" id="UP000271087"/>
    </source>
</evidence>
<protein>
    <submittedName>
        <fullName evidence="3">MSP domain-containing protein</fullName>
    </submittedName>
</protein>
<name>A0A182EUU5_ONCOC</name>